<dbReference type="GO" id="GO:0044550">
    <property type="term" value="P:secondary metabolite biosynthetic process"/>
    <property type="evidence" value="ECO:0007669"/>
    <property type="project" value="TreeGrafter"/>
</dbReference>
<protein>
    <submittedName>
        <fullName evidence="3">Amino acid adenylation domain-containing protein</fullName>
    </submittedName>
</protein>
<comment type="caution">
    <text evidence="3">The sequence shown here is derived from an EMBL/GenBank/DDBJ whole genome shotgun (WGS) entry which is preliminary data.</text>
</comment>
<dbReference type="NCBIfam" id="TIGR01733">
    <property type="entry name" value="AA-adenyl-dom"/>
    <property type="match status" value="1"/>
</dbReference>
<evidence type="ECO:0000259" key="1">
    <source>
        <dbReference type="Pfam" id="PF00501"/>
    </source>
</evidence>
<dbReference type="InterPro" id="IPR045851">
    <property type="entry name" value="AMP-bd_C_sf"/>
</dbReference>
<dbReference type="AlphaFoldDB" id="A0A369B9F1"/>
<dbReference type="CDD" id="cd05930">
    <property type="entry name" value="A_NRPS"/>
    <property type="match status" value="1"/>
</dbReference>
<dbReference type="PRINTS" id="PR00154">
    <property type="entry name" value="AMPBINDING"/>
</dbReference>
<dbReference type="InterPro" id="IPR025110">
    <property type="entry name" value="AMP-bd_C"/>
</dbReference>
<dbReference type="InterPro" id="IPR010071">
    <property type="entry name" value="AA_adenyl_dom"/>
</dbReference>
<sequence length="538" mass="60422">MDKYLLHHLFKDSAIKYPGNTAVIEGDKRITYRELDEKSSLVARTLIRSGLKPGEVVAVYINKSIEAIISFLGVLKAGAAYIPIDGNYSPCTRISTILDISETAFVLTNTGNWNYFLSNCKDRSKFDELNIVFTDNLYNESSPLSYMGDIDLKGKCVFVGESDGYDGVDVEVPAVSEDLAYILYTSGSTGVPKGVMLSHLNALTFVNWAVNYFNTNDSDIFSSHAPFHFDLSVFDIYAALSSGGAVNLIPFQTGQNPRLLFDWISKSGITLWYSVPSVWIAIMNHANPDFTKIGSMKKILFAGEEFPNVYLRRLMEAFPAADYYNLYGPTETNVCTAYHVKAASEVTDEPVPIGEACANTEIVVLNDKMEPADIGEEGELFVRGTTVTKGYYKNSERTELVYIKSPLKRHNGERLYRTGDLVVRLDERNYRFIGRIDNMVKISGFRIELQEIVTALLKVDFIEEAAVEAVYNEERGSKILHGFIKVRPGHKCSIMMLKEYCSEKLPYYMIPEAFVVLDEMPRNANGKIDSKKLLYSMQ</sequence>
<dbReference type="PANTHER" id="PTHR45527">
    <property type="entry name" value="NONRIBOSOMAL PEPTIDE SYNTHETASE"/>
    <property type="match status" value="1"/>
</dbReference>
<dbReference type="Pfam" id="PF13193">
    <property type="entry name" value="AMP-binding_C"/>
    <property type="match status" value="1"/>
</dbReference>
<dbReference type="EMBL" id="QPJT01000011">
    <property type="protein sequence ID" value="RCX16304.1"/>
    <property type="molecule type" value="Genomic_DNA"/>
</dbReference>
<feature type="domain" description="AMP-binding enzyme C-terminal" evidence="2">
    <location>
        <begin position="454"/>
        <end position="527"/>
    </location>
</feature>
<evidence type="ECO:0000313" key="4">
    <source>
        <dbReference type="Proteomes" id="UP000253034"/>
    </source>
</evidence>
<accession>A0A369B9F1</accession>
<keyword evidence="4" id="KW-1185">Reference proteome</keyword>
<dbReference type="Proteomes" id="UP000253034">
    <property type="component" value="Unassembled WGS sequence"/>
</dbReference>
<dbReference type="PROSITE" id="PS00455">
    <property type="entry name" value="AMP_BINDING"/>
    <property type="match status" value="1"/>
</dbReference>
<dbReference type="Pfam" id="PF00501">
    <property type="entry name" value="AMP-binding"/>
    <property type="match status" value="1"/>
</dbReference>
<dbReference type="InterPro" id="IPR000873">
    <property type="entry name" value="AMP-dep_synth/lig_dom"/>
</dbReference>
<name>A0A369B9F1_9FIRM</name>
<proteinExistence type="predicted"/>
<gene>
    <name evidence="3" type="ORF">DFR58_11148</name>
</gene>
<dbReference type="RefSeq" id="WP_114297858.1">
    <property type="nucleotide sequence ID" value="NZ_QPJT01000011.1"/>
</dbReference>
<reference evidence="3 4" key="1">
    <citation type="submission" date="2018-07" db="EMBL/GenBank/DDBJ databases">
        <title>Genomic Encyclopedia of Type Strains, Phase IV (KMG-IV): sequencing the most valuable type-strain genomes for metagenomic binning, comparative biology and taxonomic classification.</title>
        <authorList>
            <person name="Goeker M."/>
        </authorList>
    </citation>
    <scope>NUCLEOTIDE SEQUENCE [LARGE SCALE GENOMIC DNA]</scope>
    <source>
        <strain evidence="3 4">DSM 27016</strain>
    </source>
</reference>
<dbReference type="GO" id="GO:0005737">
    <property type="term" value="C:cytoplasm"/>
    <property type="evidence" value="ECO:0007669"/>
    <property type="project" value="TreeGrafter"/>
</dbReference>
<dbReference type="SUPFAM" id="SSF56801">
    <property type="entry name" value="Acetyl-CoA synthetase-like"/>
    <property type="match status" value="1"/>
</dbReference>
<dbReference type="InterPro" id="IPR042099">
    <property type="entry name" value="ANL_N_sf"/>
</dbReference>
<dbReference type="PANTHER" id="PTHR45527:SF1">
    <property type="entry name" value="FATTY ACID SYNTHASE"/>
    <property type="match status" value="1"/>
</dbReference>
<dbReference type="GO" id="GO:0043041">
    <property type="term" value="P:amino acid activation for nonribosomal peptide biosynthetic process"/>
    <property type="evidence" value="ECO:0007669"/>
    <property type="project" value="TreeGrafter"/>
</dbReference>
<evidence type="ECO:0000259" key="2">
    <source>
        <dbReference type="Pfam" id="PF13193"/>
    </source>
</evidence>
<dbReference type="InterPro" id="IPR020459">
    <property type="entry name" value="AMP-binding"/>
</dbReference>
<dbReference type="InterPro" id="IPR020845">
    <property type="entry name" value="AMP-binding_CS"/>
</dbReference>
<evidence type="ECO:0000313" key="3">
    <source>
        <dbReference type="EMBL" id="RCX16304.1"/>
    </source>
</evidence>
<dbReference type="Gene3D" id="3.30.300.30">
    <property type="match status" value="1"/>
</dbReference>
<organism evidence="3 4">
    <name type="scientific">Anaerobacterium chartisolvens</name>
    <dbReference type="NCBI Taxonomy" id="1297424"/>
    <lineage>
        <taxon>Bacteria</taxon>
        <taxon>Bacillati</taxon>
        <taxon>Bacillota</taxon>
        <taxon>Clostridia</taxon>
        <taxon>Eubacteriales</taxon>
        <taxon>Oscillospiraceae</taxon>
        <taxon>Anaerobacterium</taxon>
    </lineage>
</organism>
<dbReference type="GO" id="GO:0031177">
    <property type="term" value="F:phosphopantetheine binding"/>
    <property type="evidence" value="ECO:0007669"/>
    <property type="project" value="TreeGrafter"/>
</dbReference>
<dbReference type="Gene3D" id="3.40.50.12780">
    <property type="entry name" value="N-terminal domain of ligase-like"/>
    <property type="match status" value="1"/>
</dbReference>
<feature type="domain" description="AMP-dependent synthetase/ligase" evidence="1">
    <location>
        <begin position="10"/>
        <end position="392"/>
    </location>
</feature>
<dbReference type="OrthoDB" id="9778383at2"/>